<protein>
    <submittedName>
        <fullName evidence="1">Uncharacterized protein</fullName>
    </submittedName>
</protein>
<dbReference type="AlphaFoldDB" id="A0A7Y0GBT7"/>
<dbReference type="Proteomes" id="UP000583556">
    <property type="component" value="Unassembled WGS sequence"/>
</dbReference>
<proteinExistence type="predicted"/>
<evidence type="ECO:0000313" key="2">
    <source>
        <dbReference type="Proteomes" id="UP000583556"/>
    </source>
</evidence>
<comment type="caution">
    <text evidence="1">The sequence shown here is derived from an EMBL/GenBank/DDBJ whole genome shotgun (WGS) entry which is preliminary data.</text>
</comment>
<evidence type="ECO:0000313" key="1">
    <source>
        <dbReference type="EMBL" id="NML94972.1"/>
    </source>
</evidence>
<accession>A0A7Y0GBT7</accession>
<organism evidence="1 2">
    <name type="scientific">Novosphingobium olei</name>
    <dbReference type="NCBI Taxonomy" id="2728851"/>
    <lineage>
        <taxon>Bacteria</taxon>
        <taxon>Pseudomonadati</taxon>
        <taxon>Pseudomonadota</taxon>
        <taxon>Alphaproteobacteria</taxon>
        <taxon>Sphingomonadales</taxon>
        <taxon>Sphingomonadaceae</taxon>
        <taxon>Novosphingobium</taxon>
    </lineage>
</organism>
<dbReference type="EMBL" id="JABBGM010000006">
    <property type="protein sequence ID" value="NML94972.1"/>
    <property type="molecule type" value="Genomic_DNA"/>
</dbReference>
<sequence>MHQRVKAAVPDADPAPWLDVSPVLIEMFSEDDEVAFVRRKKMEDRSMLVLQRGLLAGAVRAHFSDGLESRDVPGWAWVGAERNEHVWFEGRLPLDVFLPDEWQRWSCHSVYLDRDAFTKWMDSQPLHDPADLPALPLPYDAQSKPEPVKKRLPSDAPFVTLSEALTWIAFGFALDRDSLDRAISGNAFDATDPQAALSDAIARLAIRASGGQIAARGKYVESNSTDESKVLTAPIDPVRFEDFAQFDILYDGLRYGTGVTWNKEGSALERVLQDRRDAFRSVKVSRADLLKLFPDQDDTARAFFVPLPAALPEIGTVMPLDEALSWLAHGKPSHDIEIWQNAAGDLIFRDPSGAVIEPRVDGSPPPFMETYRQASRTLHGALREGSLPAYVAPTNGGPLLVPRFYWNGVNPESLHHVYRGMAPADHGAGCPILLSRLAFGDWRAAMAASPSAFVDRAPSVKAGRPPSDDEILAKADEMKARGLDGRTIAKRMRLEPGFANVATTTVRYLIKGRWKPAGRPKKDA</sequence>
<reference evidence="1 2" key="1">
    <citation type="submission" date="2020-04" db="EMBL/GenBank/DDBJ databases">
        <title>Novosphingobium sp. TW-4 isolated from soil.</title>
        <authorList>
            <person name="Dahal R.H."/>
            <person name="Chaudhary D.K."/>
        </authorList>
    </citation>
    <scope>NUCLEOTIDE SEQUENCE [LARGE SCALE GENOMIC DNA]</scope>
    <source>
        <strain evidence="1 2">TW-4</strain>
    </source>
</reference>
<keyword evidence="2" id="KW-1185">Reference proteome</keyword>
<gene>
    <name evidence="1" type="ORF">HHL27_14960</name>
</gene>
<name>A0A7Y0GBT7_9SPHN</name>